<accession>A0A3B1CLA0</accession>
<proteinExistence type="predicted"/>
<dbReference type="AlphaFoldDB" id="A0A3B1CLA0"/>
<dbReference type="InterPro" id="IPR007791">
    <property type="entry name" value="DjlA_N"/>
</dbReference>
<dbReference type="Pfam" id="PF05099">
    <property type="entry name" value="TerB"/>
    <property type="match status" value="1"/>
</dbReference>
<dbReference type="CDD" id="cd07177">
    <property type="entry name" value="terB_like"/>
    <property type="match status" value="2"/>
</dbReference>
<reference evidence="2" key="1">
    <citation type="submission" date="2018-06" db="EMBL/GenBank/DDBJ databases">
        <authorList>
            <person name="Zhirakovskaya E."/>
        </authorList>
    </citation>
    <scope>NUCLEOTIDE SEQUENCE</scope>
</reference>
<dbReference type="Gene3D" id="1.10.3680.10">
    <property type="entry name" value="TerB-like"/>
    <property type="match status" value="2"/>
</dbReference>
<gene>
    <name evidence="2" type="ORF">MNBD_NITROSPIRAE01-1932</name>
</gene>
<dbReference type="EMBL" id="UOGF01000026">
    <property type="protein sequence ID" value="VAX27291.1"/>
    <property type="molecule type" value="Genomic_DNA"/>
</dbReference>
<evidence type="ECO:0000259" key="1">
    <source>
        <dbReference type="Pfam" id="PF05099"/>
    </source>
</evidence>
<evidence type="ECO:0000313" key="2">
    <source>
        <dbReference type="EMBL" id="VAX27291.1"/>
    </source>
</evidence>
<name>A0A3B1CLA0_9ZZZZ</name>
<dbReference type="InterPro" id="IPR029024">
    <property type="entry name" value="TerB-like"/>
</dbReference>
<organism evidence="2">
    <name type="scientific">hydrothermal vent metagenome</name>
    <dbReference type="NCBI Taxonomy" id="652676"/>
    <lineage>
        <taxon>unclassified sequences</taxon>
        <taxon>metagenomes</taxon>
        <taxon>ecological metagenomes</taxon>
    </lineage>
</organism>
<feature type="domain" description="Co-chaperone DjlA N-terminal" evidence="1">
    <location>
        <begin position="187"/>
        <end position="297"/>
    </location>
</feature>
<protein>
    <recommendedName>
        <fullName evidence="1">Co-chaperone DjlA N-terminal domain-containing protein</fullName>
    </recommendedName>
</protein>
<sequence length="309" mass="34644">MSVDPPTEKQFSLIRLFIALAWADGEISNDEMNYLKNFFFKLDLSGEDWAKIEMYLEEPILPEEAESLIQDFVQRLSGTKEREKVIVFLEGLVSADGVVKAEEKIFLERCTAIFRETGGAKALLGRIRGLFQDAVLKPASTSKRKEELQDFLHNRVLFNLRRKLERDKLTIEADDEALAYAALFGGLLGHVAAAHEGISAEEIAVLKRQLKAAAGFDDEAIELIVSVVEASVARGLDLFTMTRTFYGLSHKTQREQLLDCLFDVAGADDDLAFAEVEAARDIAYGLKFSHGEFINAKLRYRERAKASKT</sequence>
<dbReference type="SUPFAM" id="SSF158682">
    <property type="entry name" value="TerB-like"/>
    <property type="match status" value="2"/>
</dbReference>